<dbReference type="PROSITE" id="PS50931">
    <property type="entry name" value="HTH_LYSR"/>
    <property type="match status" value="1"/>
</dbReference>
<proteinExistence type="inferred from homology"/>
<evidence type="ECO:0000313" key="7">
    <source>
        <dbReference type="Proteomes" id="UP000095008"/>
    </source>
</evidence>
<accession>A0A1C2I4B2</accession>
<comment type="similarity">
    <text evidence="1">Belongs to the LysR transcriptional regulatory family.</text>
</comment>
<dbReference type="Gene3D" id="1.10.10.10">
    <property type="entry name" value="Winged helix-like DNA-binding domain superfamily/Winged helix DNA-binding domain"/>
    <property type="match status" value="1"/>
</dbReference>
<evidence type="ECO:0000313" key="6">
    <source>
        <dbReference type="EMBL" id="OCX70773.1"/>
    </source>
</evidence>
<dbReference type="PANTHER" id="PTHR30126">
    <property type="entry name" value="HTH-TYPE TRANSCRIPTIONAL REGULATOR"/>
    <property type="match status" value="1"/>
</dbReference>
<keyword evidence="3" id="KW-0238">DNA-binding</keyword>
<dbReference type="GO" id="GO:0000976">
    <property type="term" value="F:transcription cis-regulatory region binding"/>
    <property type="evidence" value="ECO:0007669"/>
    <property type="project" value="TreeGrafter"/>
</dbReference>
<protein>
    <submittedName>
        <fullName evidence="6">LysR family transcriptional regulator</fullName>
    </submittedName>
</protein>
<dbReference type="InterPro" id="IPR036390">
    <property type="entry name" value="WH_DNA-bd_sf"/>
</dbReference>
<dbReference type="GO" id="GO:0003700">
    <property type="term" value="F:DNA-binding transcription factor activity"/>
    <property type="evidence" value="ECO:0007669"/>
    <property type="project" value="InterPro"/>
</dbReference>
<reference evidence="6" key="1">
    <citation type="journal article" date="2016" name="Int. J. Mol. Sci.">
        <title>Comparative genomics of the extreme acidophile Acidithiobacillus thiooxidans reveals intraspecific divergence and niche adaptation.</title>
        <authorList>
            <person name="Zhang X."/>
            <person name="Feng X."/>
            <person name="Tao J."/>
            <person name="Ma L."/>
            <person name="Xiao Y."/>
            <person name="Liang Y."/>
            <person name="Liu X."/>
            <person name="Yin H."/>
        </authorList>
    </citation>
    <scope>NUCLEOTIDE SEQUENCE [LARGE SCALE GENOMIC DNA]</scope>
    <source>
        <strain evidence="6">DXS-W</strain>
    </source>
</reference>
<dbReference type="AlphaFoldDB" id="A0A1C2I4B2"/>
<dbReference type="Proteomes" id="UP000095008">
    <property type="component" value="Unassembled WGS sequence"/>
</dbReference>
<evidence type="ECO:0000256" key="1">
    <source>
        <dbReference type="ARBA" id="ARBA00009437"/>
    </source>
</evidence>
<dbReference type="PANTHER" id="PTHR30126:SF40">
    <property type="entry name" value="HTH-TYPE TRANSCRIPTIONAL REGULATOR GLTR"/>
    <property type="match status" value="1"/>
</dbReference>
<organism evidence="6 7">
    <name type="scientific">Acidithiobacillus thiooxidans</name>
    <name type="common">Thiobacillus thiooxidans</name>
    <dbReference type="NCBI Taxonomy" id="930"/>
    <lineage>
        <taxon>Bacteria</taxon>
        <taxon>Pseudomonadati</taxon>
        <taxon>Pseudomonadota</taxon>
        <taxon>Acidithiobacillia</taxon>
        <taxon>Acidithiobacillales</taxon>
        <taxon>Acidithiobacillaceae</taxon>
        <taxon>Acidithiobacillus</taxon>
    </lineage>
</organism>
<dbReference type="Pfam" id="PF00126">
    <property type="entry name" value="HTH_1"/>
    <property type="match status" value="1"/>
</dbReference>
<comment type="caution">
    <text evidence="6">The sequence shown here is derived from an EMBL/GenBank/DDBJ whole genome shotgun (WGS) entry which is preliminary data.</text>
</comment>
<dbReference type="InterPro" id="IPR005119">
    <property type="entry name" value="LysR_subst-bd"/>
</dbReference>
<dbReference type="OrthoDB" id="5297026at2"/>
<gene>
    <name evidence="6" type="ORF">A6M23_13330</name>
</gene>
<evidence type="ECO:0000256" key="4">
    <source>
        <dbReference type="ARBA" id="ARBA00023163"/>
    </source>
</evidence>
<dbReference type="Pfam" id="PF03466">
    <property type="entry name" value="LysR_substrate"/>
    <property type="match status" value="1"/>
</dbReference>
<keyword evidence="2" id="KW-0805">Transcription regulation</keyword>
<evidence type="ECO:0000256" key="2">
    <source>
        <dbReference type="ARBA" id="ARBA00023015"/>
    </source>
</evidence>
<dbReference type="InterPro" id="IPR036388">
    <property type="entry name" value="WH-like_DNA-bd_sf"/>
</dbReference>
<name>A0A1C2I4B2_ACITH</name>
<dbReference type="Gene3D" id="3.40.190.10">
    <property type="entry name" value="Periplasmic binding protein-like II"/>
    <property type="match status" value="2"/>
</dbReference>
<sequence length="313" mass="34586">MLHERLDPALLLVWAQAARHKNLHAAAQALFMTQPAVSQRLRQLQDVVGEPLYQRNPQGITPTSTGMALLRISEQIESALESARVLCQDRKDLLRGSLSILASHSNAETLLPQVIAQFRQHYPGVFLRLVATNSRAAREMRDQADLVFVEDRPALSTGSGWKEEMLVESTIILLAPETPHWLQLVPKPVPLQSLEAEVLVWREEDSGIHEQALQALKAAGVHPEIRYELSGLAAIRAAVRCGLGVSFVSALSDGGGLRPGLVTLKTVPRIPHHLSVLYRKESSHSTRAFLDVLRQSLGKSDKESGWQWSSLPT</sequence>
<feature type="domain" description="HTH lysR-type" evidence="5">
    <location>
        <begin position="6"/>
        <end position="63"/>
    </location>
</feature>
<dbReference type="EMBL" id="LWRY01000154">
    <property type="protein sequence ID" value="OCX70773.1"/>
    <property type="molecule type" value="Genomic_DNA"/>
</dbReference>
<dbReference type="PRINTS" id="PR00039">
    <property type="entry name" value="HTHLYSR"/>
</dbReference>
<dbReference type="SUPFAM" id="SSF46785">
    <property type="entry name" value="Winged helix' DNA-binding domain"/>
    <property type="match status" value="1"/>
</dbReference>
<evidence type="ECO:0000256" key="3">
    <source>
        <dbReference type="ARBA" id="ARBA00023125"/>
    </source>
</evidence>
<dbReference type="InterPro" id="IPR000847">
    <property type="entry name" value="LysR_HTH_N"/>
</dbReference>
<keyword evidence="4" id="KW-0804">Transcription</keyword>
<keyword evidence="7" id="KW-1185">Reference proteome</keyword>
<evidence type="ECO:0000259" key="5">
    <source>
        <dbReference type="PROSITE" id="PS50931"/>
    </source>
</evidence>
<dbReference type="SUPFAM" id="SSF53850">
    <property type="entry name" value="Periplasmic binding protein-like II"/>
    <property type="match status" value="1"/>
</dbReference>